<keyword evidence="2" id="KW-0812">Transmembrane</keyword>
<feature type="region of interest" description="Disordered" evidence="1">
    <location>
        <begin position="182"/>
        <end position="229"/>
    </location>
</feature>
<keyword evidence="2" id="KW-1133">Transmembrane helix</keyword>
<evidence type="ECO:0000313" key="3">
    <source>
        <dbReference type="EMBL" id="CAB4937460.1"/>
    </source>
</evidence>
<dbReference type="EMBL" id="CAFBNF010000048">
    <property type="protein sequence ID" value="CAB4937460.1"/>
    <property type="molecule type" value="Genomic_DNA"/>
</dbReference>
<accession>A0A6J7J3D4</accession>
<proteinExistence type="predicted"/>
<protein>
    <submittedName>
        <fullName evidence="3">Unannotated protein</fullName>
    </submittedName>
</protein>
<gene>
    <name evidence="3" type="ORF">UFOPK3773_00631</name>
</gene>
<reference evidence="3" key="1">
    <citation type="submission" date="2020-05" db="EMBL/GenBank/DDBJ databases">
        <authorList>
            <person name="Chiriac C."/>
            <person name="Salcher M."/>
            <person name="Ghai R."/>
            <person name="Kavagutti S V."/>
        </authorList>
    </citation>
    <scope>NUCLEOTIDE SEQUENCE</scope>
</reference>
<organism evidence="3">
    <name type="scientific">freshwater metagenome</name>
    <dbReference type="NCBI Taxonomy" id="449393"/>
    <lineage>
        <taxon>unclassified sequences</taxon>
        <taxon>metagenomes</taxon>
        <taxon>ecological metagenomes</taxon>
    </lineage>
</organism>
<dbReference type="AlphaFoldDB" id="A0A6J7J3D4"/>
<name>A0A6J7J3D4_9ZZZZ</name>
<evidence type="ECO:0000256" key="2">
    <source>
        <dbReference type="SAM" id="Phobius"/>
    </source>
</evidence>
<evidence type="ECO:0000256" key="1">
    <source>
        <dbReference type="SAM" id="MobiDB-lite"/>
    </source>
</evidence>
<sequence>MTTDSDLITRLRAADPVADATLPELDFDAITRTAVTSLAGHRSTKRNRVVRLALVASAAAVAMLAIPVISPHVPNGTGSNQTALGVWVPNAAAADLDVLAAKVTSAPIDERYAYWSEQQVNLTTMFDNPDTAPARYWDERTIQQWRGVTCDDRVIETWQPYKFLSPQDEATWRAWAQRPIVGPDDKTAADGGTRTWSGAQLWETPANGEPSNPCERGGSLANPTPEYAASLPTEPSALLDRLIADNGAISTPDDVASALISVLSIPWLPQEQRSAAIEAVGLLPQPWIVTERFTVAGHPALRLSREASGIREDLVVVAAAPGVWERTSTITDPASATEWSGGNYSGLPAGTVVASTKVTSSALVPDSSATP</sequence>
<feature type="transmembrane region" description="Helical" evidence="2">
    <location>
        <begin position="49"/>
        <end position="69"/>
    </location>
</feature>
<keyword evidence="2" id="KW-0472">Membrane</keyword>